<dbReference type="SMART" id="SM00472">
    <property type="entry name" value="MIR"/>
    <property type="match status" value="3"/>
</dbReference>
<dbReference type="AlphaFoldDB" id="A0AAN7Y2H7"/>
<comment type="subcellular location">
    <subcellularLocation>
        <location evidence="1">Endoplasmic reticulum membrane</location>
        <topology evidence="1">Multi-pass membrane protein</topology>
    </subcellularLocation>
</comment>
<evidence type="ECO:0000256" key="7">
    <source>
        <dbReference type="ARBA" id="ARBA00022692"/>
    </source>
</evidence>
<evidence type="ECO:0000313" key="18">
    <source>
        <dbReference type="Proteomes" id="UP001346869"/>
    </source>
</evidence>
<feature type="transmembrane region" description="Helical" evidence="15">
    <location>
        <begin position="633"/>
        <end position="652"/>
    </location>
</feature>
<evidence type="ECO:0000256" key="2">
    <source>
        <dbReference type="ARBA" id="ARBA00004922"/>
    </source>
</evidence>
<keyword evidence="5" id="KW-0328">Glycosyltransferase</keyword>
<accession>A0AAN7Y2H7</accession>
<evidence type="ECO:0000256" key="6">
    <source>
        <dbReference type="ARBA" id="ARBA00022679"/>
    </source>
</evidence>
<dbReference type="PROSITE" id="PS50919">
    <property type="entry name" value="MIR"/>
    <property type="match status" value="3"/>
</dbReference>
<evidence type="ECO:0000256" key="15">
    <source>
        <dbReference type="SAM" id="Phobius"/>
    </source>
</evidence>
<gene>
    <name evidence="17" type="ORF">PBY51_004651</name>
</gene>
<evidence type="ECO:0000256" key="1">
    <source>
        <dbReference type="ARBA" id="ARBA00004477"/>
    </source>
</evidence>
<keyword evidence="11 15" id="KW-0472">Membrane</keyword>
<comment type="caution">
    <text evidence="17">The sequence shown here is derived from an EMBL/GenBank/DDBJ whole genome shotgun (WGS) entry which is preliminary data.</text>
</comment>
<keyword evidence="6" id="KW-0808">Transferase</keyword>
<dbReference type="Pfam" id="PF02815">
    <property type="entry name" value="MIR"/>
    <property type="match status" value="1"/>
</dbReference>
<keyword evidence="10 15" id="KW-1133">Transmembrane helix</keyword>
<dbReference type="EC" id="2.4.1.109" evidence="4"/>
<evidence type="ECO:0000256" key="10">
    <source>
        <dbReference type="ARBA" id="ARBA00022989"/>
    </source>
</evidence>
<evidence type="ECO:0000256" key="11">
    <source>
        <dbReference type="ARBA" id="ARBA00023136"/>
    </source>
</evidence>
<evidence type="ECO:0000313" key="17">
    <source>
        <dbReference type="EMBL" id="KAK5871792.1"/>
    </source>
</evidence>
<proteinExistence type="inferred from homology"/>
<dbReference type="PANTHER" id="PTHR10050:SF51">
    <property type="entry name" value="PROTEIN O-MANNOSYL-TRANSFERASE 1"/>
    <property type="match status" value="1"/>
</dbReference>
<dbReference type="InterPro" id="IPR016093">
    <property type="entry name" value="MIR_motif"/>
</dbReference>
<evidence type="ECO:0000256" key="3">
    <source>
        <dbReference type="ARBA" id="ARBA00007222"/>
    </source>
</evidence>
<name>A0AAN7Y2H7_ELEMC</name>
<feature type="transmembrane region" description="Helical" evidence="15">
    <location>
        <begin position="569"/>
        <end position="591"/>
    </location>
</feature>
<feature type="transmembrane region" description="Helical" evidence="15">
    <location>
        <begin position="668"/>
        <end position="687"/>
    </location>
</feature>
<sequence length="718" mass="81498">MLQLPLLVTAQVDVVLLSVTLLSMWSRLSHLSYPNAVVFDEVYYGQFVSLYMKRVFFVDDSGPPLGHMILALGAYLGGFDGNFVWNRIGAEYHSSVCVCFLRLCPAVCGALCVPLVYLLTLELHFSHLSALGAALLLLLENSLIVQSRFMLLESVLIFFVLLAFFSYLRFHNNTHSWFRFCWLLLSGASCAAAVGVKYMGVFSYLLLLGVALLHTWDLIGDRTISHLSVCVQCVCRAVCLVVVPVLLYVFWFYIHLTLLHRSGPHDQLMSSAFQASLEGGLSRITKGQPLEVAYGSQVTLRSSASQQIPCWLHSHKANYPIRYESGRGSSHQQQVTCYPFKDVNNWWIIKEPGRQQLVVSSPPRPIRHGDVIQLVHGMTSRFLNSHDVAAPMSPHSQEVSGYIDFNVSMPAQNLWRVEVSNREAESESWKTILSEVRLVHVNTSAVLKLSGASLPDWGFRQLEVVAEKLFKAHSSSLGWTVEEHRYGTSQEQKEREAELHSPTHIDVDRKISFWAKFLELQWKMLMVKQEDSEHKYSSAPLEWITMETNIAYWLHPSTNAQIHLIGNPVSWSVASLTLLAYQLLAAVYLLRRRRGFKDLTDSVWARFVCLGCVCVGGFLVNFIPFLLMEKTLFLYHFLPALCYLLLLCPPLLEHTHTYLLRSGTHRRALCVCVSAVLLSVFLAFRTFCPLTYGSPELSANQLQALRWRGSWDILYRRR</sequence>
<dbReference type="GO" id="GO:0005789">
    <property type="term" value="C:endoplasmic reticulum membrane"/>
    <property type="evidence" value="ECO:0007669"/>
    <property type="project" value="UniProtKB-SubCell"/>
</dbReference>
<feature type="transmembrane region" description="Helical" evidence="15">
    <location>
        <begin position="65"/>
        <end position="85"/>
    </location>
</feature>
<feature type="domain" description="MIR" evidence="16">
    <location>
        <begin position="289"/>
        <end position="352"/>
    </location>
</feature>
<feature type="transmembrane region" description="Helical" evidence="15">
    <location>
        <begin position="151"/>
        <end position="170"/>
    </location>
</feature>
<dbReference type="SUPFAM" id="SSF82109">
    <property type="entry name" value="MIR domain"/>
    <property type="match status" value="1"/>
</dbReference>
<dbReference type="PANTHER" id="PTHR10050">
    <property type="entry name" value="DOLICHYL-PHOSPHATE-MANNOSE--PROTEIN MANNOSYLTRANSFERASE"/>
    <property type="match status" value="1"/>
</dbReference>
<dbReference type="EMBL" id="JAUZQC010000005">
    <property type="protein sequence ID" value="KAK5871792.1"/>
    <property type="molecule type" value="Genomic_DNA"/>
</dbReference>
<evidence type="ECO:0000259" key="16">
    <source>
        <dbReference type="PROSITE" id="PS50919"/>
    </source>
</evidence>
<dbReference type="Pfam" id="PF02366">
    <property type="entry name" value="PMT"/>
    <property type="match status" value="1"/>
</dbReference>
<comment type="pathway">
    <text evidence="2">Protein modification; protein glycosylation.</text>
</comment>
<protein>
    <recommendedName>
        <fullName evidence="14">Protein O-mannosyl-transferase 1</fullName>
        <ecNumber evidence="4">2.4.1.109</ecNumber>
    </recommendedName>
</protein>
<feature type="domain" description="MIR" evidence="16">
    <location>
        <begin position="363"/>
        <end position="420"/>
    </location>
</feature>
<dbReference type="FunFam" id="2.80.10.50:FF:000012">
    <property type="entry name" value="Protein O-mannosyl-transferase 1"/>
    <property type="match status" value="1"/>
</dbReference>
<dbReference type="InterPro" id="IPR036300">
    <property type="entry name" value="MIR_dom_sf"/>
</dbReference>
<evidence type="ECO:0000256" key="8">
    <source>
        <dbReference type="ARBA" id="ARBA00022737"/>
    </source>
</evidence>
<evidence type="ECO:0000256" key="12">
    <source>
        <dbReference type="ARBA" id="ARBA00045085"/>
    </source>
</evidence>
<feature type="transmembrane region" description="Helical" evidence="15">
    <location>
        <begin position="123"/>
        <end position="139"/>
    </location>
</feature>
<keyword evidence="18" id="KW-1185">Reference proteome</keyword>
<dbReference type="Proteomes" id="UP001346869">
    <property type="component" value="Unassembled WGS sequence"/>
</dbReference>
<keyword evidence="7 15" id="KW-0812">Transmembrane</keyword>
<comment type="catalytic activity">
    <reaction evidence="12">
        <text>a di-trans,poly-cis-dolichyl beta-D-mannosyl phosphate + L-threonyl-[protein] = 3-O-(alpha-D-mannosyl)-L-threonyl-[protein] + a di-trans,poly-cis-dolichyl phosphate + H(+)</text>
        <dbReference type="Rhea" id="RHEA:53396"/>
        <dbReference type="Rhea" id="RHEA-COMP:11060"/>
        <dbReference type="Rhea" id="RHEA-COMP:13547"/>
        <dbReference type="Rhea" id="RHEA-COMP:19498"/>
        <dbReference type="Rhea" id="RHEA-COMP:19501"/>
        <dbReference type="ChEBI" id="CHEBI:15378"/>
        <dbReference type="ChEBI" id="CHEBI:30013"/>
        <dbReference type="ChEBI" id="CHEBI:57683"/>
        <dbReference type="ChEBI" id="CHEBI:58211"/>
        <dbReference type="ChEBI" id="CHEBI:137323"/>
        <dbReference type="EC" id="2.4.1.109"/>
    </reaction>
</comment>
<keyword evidence="8" id="KW-0677">Repeat</keyword>
<reference evidence="17 18" key="1">
    <citation type="journal article" date="2023" name="Genes (Basel)">
        <title>Chromosome-Level Genome Assembly and Circadian Gene Repertoire of the Patagonia Blennie Eleginops maclovinus-The Closest Ancestral Proxy of Antarctic Cryonotothenioids.</title>
        <authorList>
            <person name="Cheng C.C."/>
            <person name="Rivera-Colon A.G."/>
            <person name="Minhas B.F."/>
            <person name="Wilson L."/>
            <person name="Rayamajhi N."/>
            <person name="Vargas-Chacoff L."/>
            <person name="Catchen J.M."/>
        </authorList>
    </citation>
    <scope>NUCLEOTIDE SEQUENCE [LARGE SCALE GENOMIC DNA]</scope>
    <source>
        <strain evidence="17">JMC-PN-2008</strain>
    </source>
</reference>
<dbReference type="InterPro" id="IPR003342">
    <property type="entry name" value="ArnT-like_N"/>
</dbReference>
<dbReference type="CDD" id="cd23281">
    <property type="entry name" value="beta-trefoil_MIR_POMT1"/>
    <property type="match status" value="1"/>
</dbReference>
<feature type="transmembrane region" description="Helical" evidence="15">
    <location>
        <begin position="234"/>
        <end position="254"/>
    </location>
</feature>
<evidence type="ECO:0000256" key="9">
    <source>
        <dbReference type="ARBA" id="ARBA00022824"/>
    </source>
</evidence>
<evidence type="ECO:0000256" key="13">
    <source>
        <dbReference type="ARBA" id="ARBA00045102"/>
    </source>
</evidence>
<keyword evidence="9" id="KW-0256">Endoplasmic reticulum</keyword>
<evidence type="ECO:0000256" key="5">
    <source>
        <dbReference type="ARBA" id="ARBA00022676"/>
    </source>
</evidence>
<feature type="transmembrane region" description="Helical" evidence="15">
    <location>
        <begin position="97"/>
        <end position="117"/>
    </location>
</feature>
<dbReference type="Pfam" id="PF16192">
    <property type="entry name" value="PMT_4TMC"/>
    <property type="match status" value="1"/>
</dbReference>
<feature type="transmembrane region" description="Helical" evidence="15">
    <location>
        <begin position="603"/>
        <end position="627"/>
    </location>
</feature>
<reference evidence="17 18" key="2">
    <citation type="journal article" date="2023" name="Mol. Biol. Evol.">
        <title>Genomics of Secondarily Temperate Adaptation in the Only Non-Antarctic Icefish.</title>
        <authorList>
            <person name="Rivera-Colon A.G."/>
            <person name="Rayamajhi N."/>
            <person name="Minhas B.F."/>
            <person name="Madrigal G."/>
            <person name="Bilyk K.T."/>
            <person name="Yoon V."/>
            <person name="Hune M."/>
            <person name="Gregory S."/>
            <person name="Cheng C.H.C."/>
            <person name="Catchen J.M."/>
        </authorList>
    </citation>
    <scope>NUCLEOTIDE SEQUENCE [LARGE SCALE GENOMIC DNA]</scope>
    <source>
        <strain evidence="17">JMC-PN-2008</strain>
    </source>
</reference>
<dbReference type="GO" id="GO:0004169">
    <property type="term" value="F:dolichyl-phosphate-mannose-protein mannosyltransferase activity"/>
    <property type="evidence" value="ECO:0007669"/>
    <property type="project" value="UniProtKB-EC"/>
</dbReference>
<dbReference type="Gene3D" id="2.80.10.50">
    <property type="match status" value="1"/>
</dbReference>
<evidence type="ECO:0000256" key="4">
    <source>
        <dbReference type="ARBA" id="ARBA00012839"/>
    </source>
</evidence>
<organism evidence="17 18">
    <name type="scientific">Eleginops maclovinus</name>
    <name type="common">Patagonian blennie</name>
    <name type="synonym">Eleginus maclovinus</name>
    <dbReference type="NCBI Taxonomy" id="56733"/>
    <lineage>
        <taxon>Eukaryota</taxon>
        <taxon>Metazoa</taxon>
        <taxon>Chordata</taxon>
        <taxon>Craniata</taxon>
        <taxon>Vertebrata</taxon>
        <taxon>Euteleostomi</taxon>
        <taxon>Actinopterygii</taxon>
        <taxon>Neopterygii</taxon>
        <taxon>Teleostei</taxon>
        <taxon>Neoteleostei</taxon>
        <taxon>Acanthomorphata</taxon>
        <taxon>Eupercaria</taxon>
        <taxon>Perciformes</taxon>
        <taxon>Notothenioidei</taxon>
        <taxon>Eleginopidae</taxon>
        <taxon>Eleginops</taxon>
    </lineage>
</organism>
<dbReference type="InterPro" id="IPR027005">
    <property type="entry name" value="PMT-like"/>
</dbReference>
<evidence type="ECO:0000256" key="14">
    <source>
        <dbReference type="ARBA" id="ARBA00067952"/>
    </source>
</evidence>
<feature type="transmembrane region" description="Helical" evidence="15">
    <location>
        <begin position="182"/>
        <end position="213"/>
    </location>
</feature>
<comment type="similarity">
    <text evidence="3">Belongs to the glycosyltransferase 39 family.</text>
</comment>
<feature type="domain" description="MIR" evidence="16">
    <location>
        <begin position="427"/>
        <end position="484"/>
    </location>
</feature>
<comment type="catalytic activity">
    <reaction evidence="13">
        <text>a di-trans,poly-cis-dolichyl beta-D-mannosyl phosphate + L-seryl-[protein] = 3-O-(alpha-D-mannosyl)-L-seryl-[protein] + a di-trans,poly-cis-dolichyl phosphate + H(+)</text>
        <dbReference type="Rhea" id="RHEA:17377"/>
        <dbReference type="Rhea" id="RHEA-COMP:9863"/>
        <dbReference type="Rhea" id="RHEA-COMP:13546"/>
        <dbReference type="Rhea" id="RHEA-COMP:19498"/>
        <dbReference type="Rhea" id="RHEA-COMP:19501"/>
        <dbReference type="ChEBI" id="CHEBI:15378"/>
        <dbReference type="ChEBI" id="CHEBI:29999"/>
        <dbReference type="ChEBI" id="CHEBI:57683"/>
        <dbReference type="ChEBI" id="CHEBI:58211"/>
        <dbReference type="ChEBI" id="CHEBI:137321"/>
        <dbReference type="EC" id="2.4.1.109"/>
    </reaction>
</comment>
<dbReference type="InterPro" id="IPR032421">
    <property type="entry name" value="PMT_4TMC"/>
</dbReference>